<sequence>MTLRTILVTGSNQGLGMHIVHQLASTPNVLVFMSGSSTKFVLDVHPSSTVVPVQLDITDDNSVTAAQVFISDFIKEKGLQASIFLSSSFLKIKTPTAISSAAIGAHSFKAVYEVNIFGTVAVTDAFRPLLNNDGTILNVSSGLGSISAYTRRPAPLVFPAYASSKTALNALTVQWELQEEQKGSAIRVVSIDPGHNRTNLNKFTGGMPPADGCKVIVDAALEKGGKTAVFLNRDGEVAWWNPDFISRIEYQIVGKDSL</sequence>
<dbReference type="InterPro" id="IPR051468">
    <property type="entry name" value="Fungal_SecMetab_SDRs"/>
</dbReference>
<accession>A0AAD6WZI6</accession>
<dbReference type="PANTHER" id="PTHR43544:SF32">
    <property type="entry name" value="CHAIN DEHYDROGENASE, PUTATIVE (AFU_ORTHOLOGUE AFUA_5G01530)-RELATED"/>
    <property type="match status" value="1"/>
</dbReference>
<reference evidence="2" key="1">
    <citation type="submission" date="2023-03" db="EMBL/GenBank/DDBJ databases">
        <title>Massive genome expansion in bonnet fungi (Mycena s.s.) driven by repeated elements and novel gene families across ecological guilds.</title>
        <authorList>
            <consortium name="Lawrence Berkeley National Laboratory"/>
            <person name="Harder C.B."/>
            <person name="Miyauchi S."/>
            <person name="Viragh M."/>
            <person name="Kuo A."/>
            <person name="Thoen E."/>
            <person name="Andreopoulos B."/>
            <person name="Lu D."/>
            <person name="Skrede I."/>
            <person name="Drula E."/>
            <person name="Henrissat B."/>
            <person name="Morin E."/>
            <person name="Kohler A."/>
            <person name="Barry K."/>
            <person name="LaButti K."/>
            <person name="Morin E."/>
            <person name="Salamov A."/>
            <person name="Lipzen A."/>
            <person name="Mereny Z."/>
            <person name="Hegedus B."/>
            <person name="Baldrian P."/>
            <person name="Stursova M."/>
            <person name="Weitz H."/>
            <person name="Taylor A."/>
            <person name="Grigoriev I.V."/>
            <person name="Nagy L.G."/>
            <person name="Martin F."/>
            <person name="Kauserud H."/>
        </authorList>
    </citation>
    <scope>NUCLEOTIDE SEQUENCE</scope>
    <source>
        <strain evidence="2">CBHHK200</strain>
    </source>
</reference>
<evidence type="ECO:0000313" key="3">
    <source>
        <dbReference type="Proteomes" id="UP001218188"/>
    </source>
</evidence>
<evidence type="ECO:0000256" key="1">
    <source>
        <dbReference type="ARBA" id="ARBA00006484"/>
    </source>
</evidence>
<organism evidence="2 3">
    <name type="scientific">Mycena alexandri</name>
    <dbReference type="NCBI Taxonomy" id="1745969"/>
    <lineage>
        <taxon>Eukaryota</taxon>
        <taxon>Fungi</taxon>
        <taxon>Dikarya</taxon>
        <taxon>Basidiomycota</taxon>
        <taxon>Agaricomycotina</taxon>
        <taxon>Agaricomycetes</taxon>
        <taxon>Agaricomycetidae</taxon>
        <taxon>Agaricales</taxon>
        <taxon>Marasmiineae</taxon>
        <taxon>Mycenaceae</taxon>
        <taxon>Mycena</taxon>
    </lineage>
</organism>
<evidence type="ECO:0000313" key="2">
    <source>
        <dbReference type="EMBL" id="KAJ7029286.1"/>
    </source>
</evidence>
<dbReference type="AlphaFoldDB" id="A0AAD6WZI6"/>
<gene>
    <name evidence="2" type="ORF">C8F04DRAFT_1117186</name>
</gene>
<protein>
    <recommendedName>
        <fullName evidence="4">NAD(P)-binding protein</fullName>
    </recommendedName>
</protein>
<dbReference type="Proteomes" id="UP001218188">
    <property type="component" value="Unassembled WGS sequence"/>
</dbReference>
<comment type="caution">
    <text evidence="2">The sequence shown here is derived from an EMBL/GenBank/DDBJ whole genome shotgun (WGS) entry which is preliminary data.</text>
</comment>
<dbReference type="SUPFAM" id="SSF51735">
    <property type="entry name" value="NAD(P)-binding Rossmann-fold domains"/>
    <property type="match status" value="1"/>
</dbReference>
<dbReference type="GO" id="GO:0016491">
    <property type="term" value="F:oxidoreductase activity"/>
    <property type="evidence" value="ECO:0007669"/>
    <property type="project" value="TreeGrafter"/>
</dbReference>
<dbReference type="InterPro" id="IPR002347">
    <property type="entry name" value="SDR_fam"/>
</dbReference>
<keyword evidence="3" id="KW-1185">Reference proteome</keyword>
<proteinExistence type="inferred from homology"/>
<dbReference type="GO" id="GO:0019748">
    <property type="term" value="P:secondary metabolic process"/>
    <property type="evidence" value="ECO:0007669"/>
    <property type="project" value="TreeGrafter"/>
</dbReference>
<dbReference type="GO" id="GO:0005737">
    <property type="term" value="C:cytoplasm"/>
    <property type="evidence" value="ECO:0007669"/>
    <property type="project" value="TreeGrafter"/>
</dbReference>
<dbReference type="InterPro" id="IPR036291">
    <property type="entry name" value="NAD(P)-bd_dom_sf"/>
</dbReference>
<dbReference type="PRINTS" id="PR00081">
    <property type="entry name" value="GDHRDH"/>
</dbReference>
<dbReference type="PANTHER" id="PTHR43544">
    <property type="entry name" value="SHORT-CHAIN DEHYDROGENASE/REDUCTASE"/>
    <property type="match status" value="1"/>
</dbReference>
<dbReference type="Gene3D" id="3.40.50.720">
    <property type="entry name" value="NAD(P)-binding Rossmann-like Domain"/>
    <property type="match status" value="1"/>
</dbReference>
<dbReference type="EMBL" id="JARJCM010000103">
    <property type="protein sequence ID" value="KAJ7029286.1"/>
    <property type="molecule type" value="Genomic_DNA"/>
</dbReference>
<name>A0AAD6WZI6_9AGAR</name>
<comment type="similarity">
    <text evidence="1">Belongs to the short-chain dehydrogenases/reductases (SDR) family.</text>
</comment>
<dbReference type="Pfam" id="PF00106">
    <property type="entry name" value="adh_short"/>
    <property type="match status" value="1"/>
</dbReference>
<evidence type="ECO:0008006" key="4">
    <source>
        <dbReference type="Google" id="ProtNLM"/>
    </source>
</evidence>